<evidence type="ECO:0000313" key="2">
    <source>
        <dbReference type="EMBL" id="JAP76466.1"/>
    </source>
</evidence>
<proteinExistence type="predicted"/>
<protein>
    <recommendedName>
        <fullName evidence="3">Transmembrane protein</fullName>
    </recommendedName>
</protein>
<reference evidence="2" key="1">
    <citation type="journal article" date="2016" name="Ticks Tick Borne Dis.">
        <title>De novo assembly and annotation of the salivary gland transcriptome of Rhipicephalus appendiculatus male and female ticks during blood feeding.</title>
        <authorList>
            <person name="de Castro M.H."/>
            <person name="de Klerk D."/>
            <person name="Pienaar R."/>
            <person name="Latif A.A."/>
            <person name="Rees D.J."/>
            <person name="Mans B.J."/>
        </authorList>
    </citation>
    <scope>NUCLEOTIDE SEQUENCE</scope>
    <source>
        <tissue evidence="2">Salivary glands</tissue>
    </source>
</reference>
<sequence>MNFLVFRSLVERVLALCVATAAWCGIVRIGLQLRTRHWWLWWILVKTISGPCLTFGKMRKKRITPPPPYTPHSSFVQRCLKIVCLRRSPLLPLISIVIIFVCRASLGLKLL</sequence>
<dbReference type="AlphaFoldDB" id="A0A131YEF8"/>
<organism evidence="2">
    <name type="scientific">Rhipicephalus appendiculatus</name>
    <name type="common">Brown ear tick</name>
    <dbReference type="NCBI Taxonomy" id="34631"/>
    <lineage>
        <taxon>Eukaryota</taxon>
        <taxon>Metazoa</taxon>
        <taxon>Ecdysozoa</taxon>
        <taxon>Arthropoda</taxon>
        <taxon>Chelicerata</taxon>
        <taxon>Arachnida</taxon>
        <taxon>Acari</taxon>
        <taxon>Parasitiformes</taxon>
        <taxon>Ixodida</taxon>
        <taxon>Ixodoidea</taxon>
        <taxon>Ixodidae</taxon>
        <taxon>Rhipicephalinae</taxon>
        <taxon>Rhipicephalus</taxon>
        <taxon>Rhipicephalus</taxon>
    </lineage>
</organism>
<evidence type="ECO:0008006" key="3">
    <source>
        <dbReference type="Google" id="ProtNLM"/>
    </source>
</evidence>
<feature type="signal peptide" evidence="1">
    <location>
        <begin position="1"/>
        <end position="15"/>
    </location>
</feature>
<keyword evidence="1" id="KW-0732">Signal</keyword>
<dbReference type="EMBL" id="GEDV01012091">
    <property type="protein sequence ID" value="JAP76466.1"/>
    <property type="molecule type" value="Transcribed_RNA"/>
</dbReference>
<evidence type="ECO:0000256" key="1">
    <source>
        <dbReference type="SAM" id="SignalP"/>
    </source>
</evidence>
<accession>A0A131YEF8</accession>
<name>A0A131YEF8_RHIAP</name>
<feature type="chain" id="PRO_5012227052" description="Transmembrane protein" evidence="1">
    <location>
        <begin position="16"/>
        <end position="111"/>
    </location>
</feature>